<keyword evidence="2" id="KW-1185">Reference proteome</keyword>
<evidence type="ECO:0000313" key="1">
    <source>
        <dbReference type="EMBL" id="TDG36412.1"/>
    </source>
</evidence>
<sequence>MAINEGRKSIVGQEVKLYWQNEDKIIGIALAHGGANPGDVGVIPITTYQVYVINQQMKKKLEEEKIALTDFFSDTKTENDFYAKHILSDIILEDIKSRNK</sequence>
<accession>A0A4R5MLD2</accession>
<dbReference type="AlphaFoldDB" id="A0A4R5MLD2"/>
<dbReference type="RefSeq" id="WP_133262141.1">
    <property type="nucleotide sequence ID" value="NZ_SJCY01000004.1"/>
</dbReference>
<evidence type="ECO:0000313" key="2">
    <source>
        <dbReference type="Proteomes" id="UP000295668"/>
    </source>
</evidence>
<protein>
    <submittedName>
        <fullName evidence="1">Uncharacterized protein</fullName>
    </submittedName>
</protein>
<comment type="caution">
    <text evidence="1">The sequence shown here is derived from an EMBL/GenBank/DDBJ whole genome shotgun (WGS) entry which is preliminary data.</text>
</comment>
<proteinExistence type="predicted"/>
<gene>
    <name evidence="1" type="ORF">EZJ43_07795</name>
</gene>
<name>A0A4R5MLD2_9SPHI</name>
<dbReference type="Proteomes" id="UP000295668">
    <property type="component" value="Unassembled WGS sequence"/>
</dbReference>
<dbReference type="EMBL" id="SJCY01000004">
    <property type="protein sequence ID" value="TDG36412.1"/>
    <property type="molecule type" value="Genomic_DNA"/>
</dbReference>
<organism evidence="1 2">
    <name type="scientific">Pedobacter changchengzhani</name>
    <dbReference type="NCBI Taxonomy" id="2529274"/>
    <lineage>
        <taxon>Bacteria</taxon>
        <taxon>Pseudomonadati</taxon>
        <taxon>Bacteroidota</taxon>
        <taxon>Sphingobacteriia</taxon>
        <taxon>Sphingobacteriales</taxon>
        <taxon>Sphingobacteriaceae</taxon>
        <taxon>Pedobacter</taxon>
    </lineage>
</organism>
<reference evidence="1 2" key="1">
    <citation type="submission" date="2019-02" db="EMBL/GenBank/DDBJ databases">
        <title>Pedobacter sp. nov., a novel speices isolated from soil of pinguins habitat in Antarcitica.</title>
        <authorList>
            <person name="He R.-H."/>
        </authorList>
    </citation>
    <scope>NUCLEOTIDE SEQUENCE [LARGE SCALE GENOMIC DNA]</scope>
    <source>
        <strain evidence="1 2">E01020</strain>
    </source>
</reference>